<dbReference type="AlphaFoldDB" id="Q46AA7"/>
<dbReference type="InterPro" id="IPR050902">
    <property type="entry name" value="ABC_Transporter_SBP"/>
</dbReference>
<dbReference type="SUPFAM" id="SSF53807">
    <property type="entry name" value="Helical backbone' metal receptor"/>
    <property type="match status" value="1"/>
</dbReference>
<protein>
    <recommendedName>
        <fullName evidence="1">Fe/B12 periplasmic-binding domain-containing protein</fullName>
    </recommendedName>
</protein>
<dbReference type="PROSITE" id="PS50983">
    <property type="entry name" value="FE_B12_PBP"/>
    <property type="match status" value="1"/>
</dbReference>
<dbReference type="PROSITE" id="PS51257">
    <property type="entry name" value="PROKAR_LIPOPROTEIN"/>
    <property type="match status" value="1"/>
</dbReference>
<dbReference type="HOGENOM" id="CLU_038034_13_1_2"/>
<dbReference type="Pfam" id="PF01497">
    <property type="entry name" value="Peripla_BP_2"/>
    <property type="match status" value="1"/>
</dbReference>
<reference evidence="2" key="1">
    <citation type="submission" date="2006-06" db="EMBL/GenBank/DDBJ databases">
        <title>Complete sequence of chromosome 1 of Methanosarcina barkeri str. fusaro.</title>
        <authorList>
            <person name="Copeland A."/>
            <person name="Lucas S."/>
            <person name="Lapidus A."/>
            <person name="Barry K."/>
            <person name="Detter J.C."/>
            <person name="Glavina T."/>
            <person name="Hammon N."/>
            <person name="Israni S."/>
            <person name="Pitluck S."/>
            <person name="Goodwin L.A."/>
            <person name="Saunders E.H."/>
            <person name="Schmutz J."/>
            <person name="Larimer F."/>
            <person name="Land M."/>
            <person name="Anderson I."/>
            <person name="Richardson P."/>
        </authorList>
    </citation>
    <scope>NUCLEOTIDE SEQUENCE</scope>
    <source>
        <strain evidence="2">Fusaro</strain>
    </source>
</reference>
<dbReference type="STRING" id="269797.Mbar_A2260"/>
<dbReference type="PaxDb" id="269797-Mbar_A2260"/>
<proteinExistence type="predicted"/>
<organism evidence="2">
    <name type="scientific">Methanosarcina barkeri (strain Fusaro / DSM 804)</name>
    <dbReference type="NCBI Taxonomy" id="269797"/>
    <lineage>
        <taxon>Archaea</taxon>
        <taxon>Methanobacteriati</taxon>
        <taxon>Methanobacteriota</taxon>
        <taxon>Stenosarchaea group</taxon>
        <taxon>Methanomicrobia</taxon>
        <taxon>Methanosarcinales</taxon>
        <taxon>Methanosarcinaceae</taxon>
        <taxon>Methanosarcina</taxon>
    </lineage>
</organism>
<sequence>MRTTKSPLSLLIVLCLLITLSILLISGCSQKTSDVMETTSNPNAEMAAAANTDQETTMSDTVVSDTRVITDLAGRKITLPADITRISVLHPIPCQMVWRLAPEKLVSADKQFTERLEFMSTDEEKRLLALPINGEFHSDMNIEDLLAVSPQVVITLTKDTKIESEQKKVGIPFIAASKDTLEEIADSWRLIGKIVGNEKEGNELGDYWDETIKKVTDQTSKIKESDKLKVYYAQPDVTKTVGSRTIMASIISLAGGISFMEANPQMESANTSEEIQVSLEQIYQWNPDVIITKTAKGRDEILSKDAWKDIAAVKNKRVYASTKYEMLDRTQSLMGLLWTAKVLYPDKVKIDLDKEVKTFYSKVYLDNNVTNDQISQTN</sequence>
<evidence type="ECO:0000313" key="2">
    <source>
        <dbReference type="EMBL" id="AAZ71185.1"/>
    </source>
</evidence>
<dbReference type="Gene3D" id="1.20.58.2180">
    <property type="match status" value="1"/>
</dbReference>
<dbReference type="eggNOG" id="arCOG04233">
    <property type="taxonomic scope" value="Archaea"/>
</dbReference>
<accession>Q46AA7</accession>
<dbReference type="PANTHER" id="PTHR30535">
    <property type="entry name" value="VITAMIN B12-BINDING PROTEIN"/>
    <property type="match status" value="1"/>
</dbReference>
<evidence type="ECO:0000259" key="1">
    <source>
        <dbReference type="PROSITE" id="PS50983"/>
    </source>
</evidence>
<name>Q46AA7_METBF</name>
<gene>
    <name evidence="2" type="ordered locus">Mbar_A2260</name>
</gene>
<dbReference type="Gene3D" id="3.40.50.1980">
    <property type="entry name" value="Nitrogenase molybdenum iron protein domain"/>
    <property type="match status" value="2"/>
</dbReference>
<feature type="domain" description="Fe/B12 periplasmic-binding" evidence="1">
    <location>
        <begin position="85"/>
        <end position="347"/>
    </location>
</feature>
<dbReference type="PANTHER" id="PTHR30535:SF34">
    <property type="entry name" value="MOLYBDATE-BINDING PROTEIN MOLA"/>
    <property type="match status" value="1"/>
</dbReference>
<dbReference type="OrthoDB" id="24039at2157"/>
<dbReference type="KEGG" id="mba:Mbar_A2260"/>
<dbReference type="CDD" id="cd01142">
    <property type="entry name" value="TroA_e"/>
    <property type="match status" value="1"/>
</dbReference>
<dbReference type="EMBL" id="CP000099">
    <property type="protein sequence ID" value="AAZ71185.1"/>
    <property type="molecule type" value="Genomic_DNA"/>
</dbReference>
<dbReference type="InterPro" id="IPR002491">
    <property type="entry name" value="ABC_transptr_periplasmic_BD"/>
</dbReference>